<name>A0AAV8DJN9_9POAL</name>
<dbReference type="EMBL" id="JAMFTS010000004">
    <property type="protein sequence ID" value="KAJ4768712.1"/>
    <property type="molecule type" value="Genomic_DNA"/>
</dbReference>
<dbReference type="Pfam" id="PF13966">
    <property type="entry name" value="zf-RVT"/>
    <property type="match status" value="1"/>
</dbReference>
<dbReference type="PROSITE" id="PS50878">
    <property type="entry name" value="RT_POL"/>
    <property type="match status" value="1"/>
</dbReference>
<protein>
    <submittedName>
        <fullName evidence="2">RNA-directed DNA polymerase (Reverse transcriptase)-related family protein</fullName>
    </submittedName>
</protein>
<reference evidence="2" key="1">
    <citation type="submission" date="2022-08" db="EMBL/GenBank/DDBJ databases">
        <authorList>
            <person name="Marques A."/>
        </authorList>
    </citation>
    <scope>NUCLEOTIDE SEQUENCE</scope>
    <source>
        <strain evidence="2">RhyPub2mFocal</strain>
        <tissue evidence="2">Leaves</tissue>
    </source>
</reference>
<keyword evidence="3" id="KW-1185">Reference proteome</keyword>
<comment type="caution">
    <text evidence="2">The sequence shown here is derived from an EMBL/GenBank/DDBJ whole genome shotgun (WGS) entry which is preliminary data.</text>
</comment>
<dbReference type="InterPro" id="IPR043502">
    <property type="entry name" value="DNA/RNA_pol_sf"/>
</dbReference>
<evidence type="ECO:0000259" key="1">
    <source>
        <dbReference type="PROSITE" id="PS50878"/>
    </source>
</evidence>
<dbReference type="PANTHER" id="PTHR33116:SF78">
    <property type="entry name" value="OS12G0587133 PROTEIN"/>
    <property type="match status" value="1"/>
</dbReference>
<keyword evidence="2" id="KW-0548">Nucleotidyltransferase</keyword>
<dbReference type="Proteomes" id="UP001140206">
    <property type="component" value="Chromosome 4"/>
</dbReference>
<keyword evidence="2" id="KW-0808">Transferase</keyword>
<dbReference type="CDD" id="cd01650">
    <property type="entry name" value="RT_nLTR_like"/>
    <property type="match status" value="1"/>
</dbReference>
<dbReference type="InterPro" id="IPR000477">
    <property type="entry name" value="RT_dom"/>
</dbReference>
<dbReference type="SUPFAM" id="SSF56672">
    <property type="entry name" value="DNA/RNA polymerases"/>
    <property type="match status" value="1"/>
</dbReference>
<evidence type="ECO:0000313" key="3">
    <source>
        <dbReference type="Proteomes" id="UP001140206"/>
    </source>
</evidence>
<feature type="domain" description="Reverse transcriptase" evidence="1">
    <location>
        <begin position="103"/>
        <end position="379"/>
    </location>
</feature>
<dbReference type="Pfam" id="PF00078">
    <property type="entry name" value="RVT_1"/>
    <property type="match status" value="1"/>
</dbReference>
<organism evidence="2 3">
    <name type="scientific">Rhynchospora pubera</name>
    <dbReference type="NCBI Taxonomy" id="906938"/>
    <lineage>
        <taxon>Eukaryota</taxon>
        <taxon>Viridiplantae</taxon>
        <taxon>Streptophyta</taxon>
        <taxon>Embryophyta</taxon>
        <taxon>Tracheophyta</taxon>
        <taxon>Spermatophyta</taxon>
        <taxon>Magnoliopsida</taxon>
        <taxon>Liliopsida</taxon>
        <taxon>Poales</taxon>
        <taxon>Cyperaceae</taxon>
        <taxon>Cyperoideae</taxon>
        <taxon>Rhynchosporeae</taxon>
        <taxon>Rhynchospora</taxon>
    </lineage>
</organism>
<dbReference type="PANTHER" id="PTHR33116">
    <property type="entry name" value="REVERSE TRANSCRIPTASE ZINC-BINDING DOMAIN-CONTAINING PROTEIN-RELATED-RELATED"/>
    <property type="match status" value="1"/>
</dbReference>
<evidence type="ECO:0000313" key="2">
    <source>
        <dbReference type="EMBL" id="KAJ4768712.1"/>
    </source>
</evidence>
<gene>
    <name evidence="2" type="ORF">LUZ62_079087</name>
</gene>
<accession>A0AAV8DJN9</accession>
<sequence length="801" mass="90568">MVNSLMINGTLVTDSNCISNEFSSFYESLFGSSFAAIPINFNTLYSPSLQLLSLDEPFNEGEIYRAVMRLASNKASGPDGLPNELFKLNWPVFKPSIMRIFSQLFSSCLDLHKLNFAHLVLIPKTEGVEQVTDFRPISVINYIPKLISKVLALRLQPFLPNLISISQTGFLKGRLITENFNVARELVHHLNSSQHNGVLLKLDFYKAFDSVNWDFLFSLMLHRGFPQKYVDWVKLLVTTATSSVLVNGSLGRVFKHKRGLRQGDPLSPFLFLLVADVLSVTLTSAATSLTSTISAKIPMPYFLLQYADDTLVFVAADPRTIRTLSLVIKLFERASGLAINANKSSFVPFNVPPQLEALLLQLLGFNKTALPITYLGLPLTVGRPDRVCFQPILEKIERKLAGWHGRLLSRAGRLTLVSSVLTAIPSYFMSVFLLPTWLIQHIDKVRRRFLWGTSDSGKKKIHLLSWSRICLPKKNGGLGLLDLNLQNKSLLLRWLWKLHTDNHSLWFKLAHCLYSPASGCKSPLLWNKAGSFFWRDLCSLRFLFQFSSCVAVAGGSTTSFWFDNWGGKPLFSILRNHAKPPLRPKISFRDAAPLLTRLLPLPRDCHFDSLLSLLPPLLAANQPDNISWKWSSTGNFSVSSTYVTLSSAGKHTAQFYSFWKLKMPPSIQFFTFLLYNNRLLTQQQLSRRGCQVTQGCSLCLSNELEDSIHLFFNCSFISSLWNRLKQTWQLPGLFPLDSTQSSIASLLNQVSDDTGLASLVCTTFWGVWLERNNRIFRNKSRMVEMVAQWVLEESTLFCKFC</sequence>
<dbReference type="GO" id="GO:0003964">
    <property type="term" value="F:RNA-directed DNA polymerase activity"/>
    <property type="evidence" value="ECO:0007669"/>
    <property type="project" value="UniProtKB-KW"/>
</dbReference>
<dbReference type="InterPro" id="IPR026960">
    <property type="entry name" value="RVT-Znf"/>
</dbReference>
<dbReference type="AlphaFoldDB" id="A0AAV8DJN9"/>
<proteinExistence type="predicted"/>
<keyword evidence="2" id="KW-0695">RNA-directed DNA polymerase</keyword>